<evidence type="ECO:0000256" key="3">
    <source>
        <dbReference type="ARBA" id="ARBA00012438"/>
    </source>
</evidence>
<gene>
    <name evidence="15" type="ORF">A8806_10670</name>
</gene>
<accession>A0A2Y9BDS8</accession>
<organism evidence="15 16">
    <name type="scientific">Faecalicatena orotica</name>
    <dbReference type="NCBI Taxonomy" id="1544"/>
    <lineage>
        <taxon>Bacteria</taxon>
        <taxon>Bacillati</taxon>
        <taxon>Bacillota</taxon>
        <taxon>Clostridia</taxon>
        <taxon>Lachnospirales</taxon>
        <taxon>Lachnospiraceae</taxon>
        <taxon>Faecalicatena</taxon>
    </lineage>
</organism>
<comment type="catalytic activity">
    <reaction evidence="1">
        <text>ATP + protein L-histidine = ADP + protein N-phospho-L-histidine.</text>
        <dbReference type="EC" id="2.7.13.3"/>
    </reaction>
</comment>
<reference evidence="15 16" key="1">
    <citation type="submission" date="2018-05" db="EMBL/GenBank/DDBJ databases">
        <title>The Hungate 1000. A catalogue of reference genomes from the rumen microbiome.</title>
        <authorList>
            <person name="Kelly W."/>
        </authorList>
    </citation>
    <scope>NUCLEOTIDE SEQUENCE [LARGE SCALE GENOMIC DNA]</scope>
    <source>
        <strain evidence="15 16">NLAE-zl-C242</strain>
    </source>
</reference>
<dbReference type="Pfam" id="PF06580">
    <property type="entry name" value="His_kinase"/>
    <property type="match status" value="1"/>
</dbReference>
<evidence type="ECO:0000256" key="4">
    <source>
        <dbReference type="ARBA" id="ARBA00022475"/>
    </source>
</evidence>
<keyword evidence="4" id="KW-1003">Cell membrane</keyword>
<feature type="domain" description="Histidine kinase" evidence="13">
    <location>
        <begin position="397"/>
        <end position="590"/>
    </location>
</feature>
<evidence type="ECO:0000256" key="7">
    <source>
        <dbReference type="ARBA" id="ARBA00022692"/>
    </source>
</evidence>
<dbReference type="SUPFAM" id="SSF55874">
    <property type="entry name" value="ATPase domain of HSP90 chaperone/DNA topoisomerase II/histidine kinase"/>
    <property type="match status" value="1"/>
</dbReference>
<dbReference type="Gene3D" id="3.30.450.20">
    <property type="entry name" value="PAS domain"/>
    <property type="match status" value="2"/>
</dbReference>
<keyword evidence="5" id="KW-0597">Phosphoprotein</keyword>
<dbReference type="PANTHER" id="PTHR34220:SF7">
    <property type="entry name" value="SENSOR HISTIDINE KINASE YPDA"/>
    <property type="match status" value="1"/>
</dbReference>
<comment type="subcellular location">
    <subcellularLocation>
        <location evidence="2">Cell membrane</location>
        <topology evidence="2">Multi-pass membrane protein</topology>
    </subcellularLocation>
</comment>
<dbReference type="GO" id="GO:0005886">
    <property type="term" value="C:plasma membrane"/>
    <property type="evidence" value="ECO:0007669"/>
    <property type="project" value="UniProtKB-SubCell"/>
</dbReference>
<dbReference type="CDD" id="cd06225">
    <property type="entry name" value="HAMP"/>
    <property type="match status" value="1"/>
</dbReference>
<name>A0A2Y9BDS8_9FIRM</name>
<dbReference type="SMART" id="SM00304">
    <property type="entry name" value="HAMP"/>
    <property type="match status" value="1"/>
</dbReference>
<dbReference type="CDD" id="cd12912">
    <property type="entry name" value="PDC2_MCP_like"/>
    <property type="match status" value="1"/>
</dbReference>
<evidence type="ECO:0000256" key="2">
    <source>
        <dbReference type="ARBA" id="ARBA00004651"/>
    </source>
</evidence>
<dbReference type="InterPro" id="IPR036890">
    <property type="entry name" value="HATPase_C_sf"/>
</dbReference>
<evidence type="ECO:0000259" key="13">
    <source>
        <dbReference type="PROSITE" id="PS50109"/>
    </source>
</evidence>
<dbReference type="OrthoDB" id="9809348at2"/>
<proteinExistence type="predicted"/>
<keyword evidence="9 12" id="KW-1133">Transmembrane helix</keyword>
<feature type="transmembrane region" description="Helical" evidence="12">
    <location>
        <begin position="21"/>
        <end position="43"/>
    </location>
</feature>
<feature type="domain" description="HAMP" evidence="14">
    <location>
        <begin position="323"/>
        <end position="376"/>
    </location>
</feature>
<evidence type="ECO:0000259" key="14">
    <source>
        <dbReference type="PROSITE" id="PS50885"/>
    </source>
</evidence>
<dbReference type="SMART" id="SM00387">
    <property type="entry name" value="HATPase_c"/>
    <property type="match status" value="1"/>
</dbReference>
<dbReference type="AlphaFoldDB" id="A0A2Y9BDS8"/>
<evidence type="ECO:0000256" key="11">
    <source>
        <dbReference type="ARBA" id="ARBA00023136"/>
    </source>
</evidence>
<dbReference type="InterPro" id="IPR033479">
    <property type="entry name" value="dCache_1"/>
</dbReference>
<dbReference type="GO" id="GO:0000155">
    <property type="term" value="F:phosphorelay sensor kinase activity"/>
    <property type="evidence" value="ECO:0007669"/>
    <property type="project" value="InterPro"/>
</dbReference>
<evidence type="ECO:0000256" key="5">
    <source>
        <dbReference type="ARBA" id="ARBA00022553"/>
    </source>
</evidence>
<sequence>MKKERETRTLFGRFKSIQSTMMVSFSALMVIAVLIFLFIALNYTKNSIYENSINYTSQIIKQVNYDIDSYVKYLENISFIVSTSSDVSNYLYNEGQTDMEREEEKERILSQFKTIMDSRSDIYNIAVVANNGRSILNDGEDEFTEYINVRDQDWYKAALEAKDGTAISSSHVQNAIKSSYKWVITLSKALINYNNAQNEGVFFVDLNYTSISELCNNNNIGNKGYIFILDEDGNIIYHPKQQLMYGGLITENVDDIMACKENYFNTGDKIYTISKSDKTGWTVVGAANTSELLKNNKQAQMMYLLVAAVLLLGVILISSIIAREITRPIRQLRDSMSMVEEGQFDKANVAVTAKNEIGSLSKSFNVMTERIHTLMEQNVYEQKQKRKNEMKALQAQINPHFLYNTLDSIIWMSEAGQNEEVVLMTSALAKLLRQSISNDREQVTVAEEIEYVRSYLTIQKMRYKDKLEYSIEVSPEINHIMIIKFALQPLVENAIYHGLKYKETKGNLNIRGYERGDKAYITIADDGVGMDEDVLEHIFDETMKEHKSNGVGVPNVQKRLQLYYGPEYGISYISRKGVGTVATVTVPLNSRVDDEETDK</sequence>
<evidence type="ECO:0000256" key="6">
    <source>
        <dbReference type="ARBA" id="ARBA00022679"/>
    </source>
</evidence>
<comment type="caution">
    <text evidence="15">The sequence shown here is derived from an EMBL/GenBank/DDBJ whole genome shotgun (WGS) entry which is preliminary data.</text>
</comment>
<dbReference type="InterPro" id="IPR003594">
    <property type="entry name" value="HATPase_dom"/>
</dbReference>
<dbReference type="SUPFAM" id="SSF158472">
    <property type="entry name" value="HAMP domain-like"/>
    <property type="match status" value="1"/>
</dbReference>
<keyword evidence="10" id="KW-0902">Two-component regulatory system</keyword>
<dbReference type="EC" id="2.7.13.3" evidence="3"/>
<dbReference type="Gene3D" id="3.30.565.10">
    <property type="entry name" value="Histidine kinase-like ATPase, C-terminal domain"/>
    <property type="match status" value="1"/>
</dbReference>
<dbReference type="Pfam" id="PF02518">
    <property type="entry name" value="HATPase_c"/>
    <property type="match status" value="1"/>
</dbReference>
<dbReference type="InterPro" id="IPR003660">
    <property type="entry name" value="HAMP_dom"/>
</dbReference>
<dbReference type="PROSITE" id="PS50109">
    <property type="entry name" value="HIS_KIN"/>
    <property type="match status" value="1"/>
</dbReference>
<keyword evidence="11 12" id="KW-0472">Membrane</keyword>
<dbReference type="InterPro" id="IPR010559">
    <property type="entry name" value="Sig_transdc_His_kin_internal"/>
</dbReference>
<dbReference type="Pfam" id="PF00672">
    <property type="entry name" value="HAMP"/>
    <property type="match status" value="1"/>
</dbReference>
<keyword evidence="8 15" id="KW-0418">Kinase</keyword>
<dbReference type="RefSeq" id="WP_109731191.1">
    <property type="nucleotide sequence ID" value="NZ_BAAACK010000026.1"/>
</dbReference>
<evidence type="ECO:0000313" key="16">
    <source>
        <dbReference type="Proteomes" id="UP000245845"/>
    </source>
</evidence>
<dbReference type="Gene3D" id="1.10.8.500">
    <property type="entry name" value="HAMP domain in histidine kinase"/>
    <property type="match status" value="1"/>
</dbReference>
<feature type="transmembrane region" description="Helical" evidence="12">
    <location>
        <begin position="301"/>
        <end position="322"/>
    </location>
</feature>
<dbReference type="CDD" id="cd18773">
    <property type="entry name" value="PDC1_HK_sensor"/>
    <property type="match status" value="1"/>
</dbReference>
<dbReference type="InterPro" id="IPR005467">
    <property type="entry name" value="His_kinase_dom"/>
</dbReference>
<evidence type="ECO:0000256" key="10">
    <source>
        <dbReference type="ARBA" id="ARBA00023012"/>
    </source>
</evidence>
<dbReference type="PROSITE" id="PS50885">
    <property type="entry name" value="HAMP"/>
    <property type="match status" value="1"/>
</dbReference>
<dbReference type="EMBL" id="QGDL01000006">
    <property type="protein sequence ID" value="PWJ29333.1"/>
    <property type="molecule type" value="Genomic_DNA"/>
</dbReference>
<dbReference type="Pfam" id="PF02743">
    <property type="entry name" value="dCache_1"/>
    <property type="match status" value="1"/>
</dbReference>
<evidence type="ECO:0000256" key="12">
    <source>
        <dbReference type="SAM" id="Phobius"/>
    </source>
</evidence>
<dbReference type="PANTHER" id="PTHR34220">
    <property type="entry name" value="SENSOR HISTIDINE KINASE YPDA"/>
    <property type="match status" value="1"/>
</dbReference>
<keyword evidence="16" id="KW-1185">Reference proteome</keyword>
<keyword evidence="6" id="KW-0808">Transferase</keyword>
<evidence type="ECO:0000256" key="8">
    <source>
        <dbReference type="ARBA" id="ARBA00022777"/>
    </source>
</evidence>
<dbReference type="InterPro" id="IPR050640">
    <property type="entry name" value="Bact_2-comp_sensor_kinase"/>
</dbReference>
<keyword evidence="7 12" id="KW-0812">Transmembrane</keyword>
<evidence type="ECO:0000313" key="15">
    <source>
        <dbReference type="EMBL" id="PWJ29333.1"/>
    </source>
</evidence>
<dbReference type="InterPro" id="IPR004358">
    <property type="entry name" value="Sig_transdc_His_kin-like_C"/>
</dbReference>
<protein>
    <recommendedName>
        <fullName evidence="3">histidine kinase</fullName>
        <ecNumber evidence="3">2.7.13.3</ecNumber>
    </recommendedName>
</protein>
<evidence type="ECO:0000256" key="1">
    <source>
        <dbReference type="ARBA" id="ARBA00000085"/>
    </source>
</evidence>
<dbReference type="Proteomes" id="UP000245845">
    <property type="component" value="Unassembled WGS sequence"/>
</dbReference>
<evidence type="ECO:0000256" key="9">
    <source>
        <dbReference type="ARBA" id="ARBA00022989"/>
    </source>
</evidence>
<dbReference type="PRINTS" id="PR00344">
    <property type="entry name" value="BCTRLSENSOR"/>
</dbReference>